<gene>
    <name evidence="14" type="ORF">NEZAVI_LOCUS3296</name>
</gene>
<keyword evidence="7 11" id="KW-0040">ANK repeat</keyword>
<dbReference type="GO" id="GO:0034703">
    <property type="term" value="C:cation channel complex"/>
    <property type="evidence" value="ECO:0007669"/>
    <property type="project" value="UniProtKB-ARBA"/>
</dbReference>
<keyword evidence="5" id="KW-0677">Repeat</keyword>
<dbReference type="Pfam" id="PF00520">
    <property type="entry name" value="Ion_trans"/>
    <property type="match status" value="1"/>
</dbReference>
<dbReference type="PROSITE" id="PS50088">
    <property type="entry name" value="ANK_REPEAT"/>
    <property type="match status" value="1"/>
</dbReference>
<protein>
    <recommendedName>
        <fullName evidence="13">Ion transport domain-containing protein</fullName>
    </recommendedName>
</protein>
<evidence type="ECO:0000256" key="11">
    <source>
        <dbReference type="PROSITE-ProRule" id="PRU00023"/>
    </source>
</evidence>
<evidence type="ECO:0000256" key="2">
    <source>
        <dbReference type="ARBA" id="ARBA00022448"/>
    </source>
</evidence>
<feature type="transmembrane region" description="Helical" evidence="12">
    <location>
        <begin position="609"/>
        <end position="627"/>
    </location>
</feature>
<keyword evidence="3" id="KW-0716">Sensory transduction</keyword>
<accession>A0A9P0H033</accession>
<evidence type="ECO:0000256" key="10">
    <source>
        <dbReference type="ARBA" id="ARBA00023303"/>
    </source>
</evidence>
<evidence type="ECO:0000259" key="13">
    <source>
        <dbReference type="Pfam" id="PF00520"/>
    </source>
</evidence>
<feature type="transmembrane region" description="Helical" evidence="12">
    <location>
        <begin position="647"/>
        <end position="669"/>
    </location>
</feature>
<evidence type="ECO:0000256" key="8">
    <source>
        <dbReference type="ARBA" id="ARBA00023065"/>
    </source>
</evidence>
<dbReference type="Gene3D" id="1.25.40.20">
    <property type="entry name" value="Ankyrin repeat-containing domain"/>
    <property type="match status" value="2"/>
</dbReference>
<feature type="transmembrane region" description="Helical" evidence="12">
    <location>
        <begin position="728"/>
        <end position="749"/>
    </location>
</feature>
<dbReference type="EMBL" id="OV725077">
    <property type="protein sequence ID" value="CAH1392488.1"/>
    <property type="molecule type" value="Genomic_DNA"/>
</dbReference>
<evidence type="ECO:0000256" key="12">
    <source>
        <dbReference type="SAM" id="Phobius"/>
    </source>
</evidence>
<dbReference type="InterPro" id="IPR036770">
    <property type="entry name" value="Ankyrin_rpt-contain_sf"/>
</dbReference>
<reference evidence="14" key="1">
    <citation type="submission" date="2022-01" db="EMBL/GenBank/DDBJ databases">
        <authorList>
            <person name="King R."/>
        </authorList>
    </citation>
    <scope>NUCLEOTIDE SEQUENCE</scope>
</reference>
<keyword evidence="2" id="KW-0813">Transport</keyword>
<evidence type="ECO:0000313" key="14">
    <source>
        <dbReference type="EMBL" id="CAH1392488.1"/>
    </source>
</evidence>
<evidence type="ECO:0000256" key="7">
    <source>
        <dbReference type="ARBA" id="ARBA00023043"/>
    </source>
</evidence>
<dbReference type="InterPro" id="IPR005821">
    <property type="entry name" value="Ion_trans_dom"/>
</dbReference>
<keyword evidence="4 12" id="KW-0812">Transmembrane</keyword>
<dbReference type="PANTHER" id="PTHR47143">
    <property type="entry name" value="TRANSIENT RECEPTOR POTENTIAL CATION CHANNEL PROTEIN PAINLESS"/>
    <property type="match status" value="1"/>
</dbReference>
<dbReference type="Pfam" id="PF12796">
    <property type="entry name" value="Ank_2"/>
    <property type="match status" value="2"/>
</dbReference>
<evidence type="ECO:0000256" key="1">
    <source>
        <dbReference type="ARBA" id="ARBA00004141"/>
    </source>
</evidence>
<dbReference type="SUPFAM" id="SSF48403">
    <property type="entry name" value="Ankyrin repeat"/>
    <property type="match status" value="2"/>
</dbReference>
<evidence type="ECO:0000313" key="15">
    <source>
        <dbReference type="Proteomes" id="UP001152798"/>
    </source>
</evidence>
<feature type="transmembrane region" description="Helical" evidence="12">
    <location>
        <begin position="584"/>
        <end position="602"/>
    </location>
</feature>
<dbReference type="InterPro" id="IPR002110">
    <property type="entry name" value="Ankyrin_rpt"/>
</dbReference>
<organism evidence="14 15">
    <name type="scientific">Nezara viridula</name>
    <name type="common">Southern green stink bug</name>
    <name type="synonym">Cimex viridulus</name>
    <dbReference type="NCBI Taxonomy" id="85310"/>
    <lineage>
        <taxon>Eukaryota</taxon>
        <taxon>Metazoa</taxon>
        <taxon>Ecdysozoa</taxon>
        <taxon>Arthropoda</taxon>
        <taxon>Hexapoda</taxon>
        <taxon>Insecta</taxon>
        <taxon>Pterygota</taxon>
        <taxon>Neoptera</taxon>
        <taxon>Paraneoptera</taxon>
        <taxon>Hemiptera</taxon>
        <taxon>Heteroptera</taxon>
        <taxon>Panheteroptera</taxon>
        <taxon>Pentatomomorpha</taxon>
        <taxon>Pentatomoidea</taxon>
        <taxon>Pentatomidae</taxon>
        <taxon>Pentatominae</taxon>
        <taxon>Nezara</taxon>
    </lineage>
</organism>
<dbReference type="InterPro" id="IPR052076">
    <property type="entry name" value="TRP_cation_channel"/>
</dbReference>
<keyword evidence="9 12" id="KW-0472">Membrane</keyword>
<feature type="transmembrane region" description="Helical" evidence="12">
    <location>
        <begin position="514"/>
        <end position="532"/>
    </location>
</feature>
<proteinExistence type="predicted"/>
<keyword evidence="15" id="KW-1185">Reference proteome</keyword>
<dbReference type="SMART" id="SM00248">
    <property type="entry name" value="ANK"/>
    <property type="match status" value="8"/>
</dbReference>
<evidence type="ECO:0000256" key="3">
    <source>
        <dbReference type="ARBA" id="ARBA00022606"/>
    </source>
</evidence>
<dbReference type="PROSITE" id="PS50297">
    <property type="entry name" value="ANK_REP_REGION"/>
    <property type="match status" value="1"/>
</dbReference>
<sequence>MQLEMDDYSCALKDALTALKNKDFRRFQDAIKKVDVKDINYYFGDPEHGTLLDFGCRTFGSHNFIKTLLSHGANPNIINPLRNSAPLHFAVAINDSESVQVLLDFTDTNVNVPDSKGDTPLHLSLKLPDMKIFNLLLKDKRVNINAINRKGKSILLVALQEDNKDSIKSILETDSLDLKADPNCSKVLELLNDIYPEWNTLYKFKNNYTSDSSSFSSLFYLLHSGKYDDFIYHIRQKEGDKEFLDCNDGSHTFLQYCCEFGLLDVIEELLALEVDINMTPSTDKRTPLMIAAFKGYADIVKKLLETNKCSFEPIDQETVLHYVIKGSSESPTLADNIKITKDHNACLSYLLQVESCKEYINFGDVKGNTPLHLAAKQGDREIILMCLKAGASINCFNKLDEPSFMDISYRTLKEYLDSCVYTNNKPPQEESYEIILNYTGLKPVCYHNLSFDNGSENQSSKILNSCETCNNFETKSLLYLSKNNELRNLLKHPVFTSFLYLKWNRVHKWFCINSLFYIIFWLTLTSYILNFYPDFERSNPKSNSSVSINTAWSILAVMVFLLMLRELAQLCIAPLKYLTSAENWLEVALICTTLALLCAGGESSIQYKVSLSAIGIMLSWFEFVLLIGRYPALSTKLEMLITVSWNFLAFLAWYSFLIAAFAISFYLLFGIHDCSGGEKDVCMNKTNENDDDFFRNPGISFFKTVIMLTGEFDASSIPFDERPGISHVLFVAFVFLIAIVLFNLLNGLAVSDIKEIQSDAELVSYISRVKLISYIETLVLDPLPFKNKILDWSQLLCQKSNFISYLKSKLFSRYVNIFQNDSLNDSFEIRILPNLGNHVEINQLKFSKNRKESCLSCCKGCDFMEMDSNIVKSVKNVLSERVIKNELNEISKKKSENEELLMKMVKECQDNLQYLIDAVKECKEDINKIKRTVQQ</sequence>
<dbReference type="Proteomes" id="UP001152798">
    <property type="component" value="Chromosome 1"/>
</dbReference>
<feature type="domain" description="Ion transport" evidence="13">
    <location>
        <begin position="513"/>
        <end position="760"/>
    </location>
</feature>
<evidence type="ECO:0000256" key="5">
    <source>
        <dbReference type="ARBA" id="ARBA00022737"/>
    </source>
</evidence>
<dbReference type="Pfam" id="PF00023">
    <property type="entry name" value="Ank"/>
    <property type="match status" value="1"/>
</dbReference>
<feature type="transmembrane region" description="Helical" evidence="12">
    <location>
        <begin position="544"/>
        <end position="564"/>
    </location>
</feature>
<comment type="subcellular location">
    <subcellularLocation>
        <location evidence="1">Membrane</location>
        <topology evidence="1">Multi-pass membrane protein</topology>
    </subcellularLocation>
</comment>
<feature type="repeat" description="ANK" evidence="11">
    <location>
        <begin position="366"/>
        <end position="398"/>
    </location>
</feature>
<dbReference type="AlphaFoldDB" id="A0A9P0H033"/>
<dbReference type="PANTHER" id="PTHR47143:SF4">
    <property type="entry name" value="TRANSIENT RECEPTOR POTENTIAL CATION CHANNEL PROTEIN PAINLESS"/>
    <property type="match status" value="1"/>
</dbReference>
<evidence type="ECO:0000256" key="6">
    <source>
        <dbReference type="ARBA" id="ARBA00022989"/>
    </source>
</evidence>
<keyword evidence="10" id="KW-0407">Ion channel</keyword>
<name>A0A9P0H033_NEZVI</name>
<evidence type="ECO:0000256" key="4">
    <source>
        <dbReference type="ARBA" id="ARBA00022692"/>
    </source>
</evidence>
<dbReference type="OrthoDB" id="2157354at2759"/>
<keyword evidence="8" id="KW-0406">Ion transport</keyword>
<dbReference type="GO" id="GO:0005216">
    <property type="term" value="F:monoatomic ion channel activity"/>
    <property type="evidence" value="ECO:0007669"/>
    <property type="project" value="InterPro"/>
</dbReference>
<keyword evidence="6 12" id="KW-1133">Transmembrane helix</keyword>
<evidence type="ECO:0000256" key="9">
    <source>
        <dbReference type="ARBA" id="ARBA00023136"/>
    </source>
</evidence>